<dbReference type="HOGENOM" id="CLU_005533_1_4_1"/>
<dbReference type="Pfam" id="PF00891">
    <property type="entry name" value="Methyltransf_2"/>
    <property type="match status" value="1"/>
</dbReference>
<sequence length="441" mass="48097">MSSSTSTATVEQTTPVVTGTNGVHTKTTTLEALASQVQENARIVSDFLRSCGHEGPSFERDSPTMLLPSSALPDISAAIQAIMGAALQMFHLAAGPSEYLPNLAVGIFHLVPLDSPIAYPSLAAAAGVSVKQLKTVTRMAMTNYLFCEPEPNTVAHTATSALIASDASFHDWASFMCEASVPMASKLVEATEKWTDSEEKNQTAYNVAFDTDLPFFDHLKTQPDKTRQFANYMKNVQKSGGTGMHYLIEGFDWASLGKGTVVGGSSGAASISLATRFPDLNFVVQDLPENAADGQEFLASPEQQEKLSRSVTSRIFFNGHGFFQPQQFQGADVYLLRMILHDWPKKEAVKILQNILPALKDTSRIIIMDTVLPQPGSIPTAQERLLRARDMTMLEAFNSLERDLEDWKQLLASVDERLTLKSVVQPVGSVLSVLEVTFAHH</sequence>
<dbReference type="InterPro" id="IPR029063">
    <property type="entry name" value="SAM-dependent_MTases_sf"/>
</dbReference>
<dbReference type="SUPFAM" id="SSF53335">
    <property type="entry name" value="S-adenosyl-L-methionine-dependent methyltransferases"/>
    <property type="match status" value="1"/>
</dbReference>
<reference evidence="7" key="1">
    <citation type="journal article" date="2012" name="MBio">
        <title>Comparative genome analysis of Trichophyton rubrum and related dermatophytes reveals candidate genes involved in infection.</title>
        <authorList>
            <person name="Martinez D.A."/>
            <person name="Oliver B.G."/>
            <person name="Graeser Y."/>
            <person name="Goldberg J.M."/>
            <person name="Li W."/>
            <person name="Martinez-Rossi N.M."/>
            <person name="Monod M."/>
            <person name="Shelest E."/>
            <person name="Barton R.C."/>
            <person name="Birch E."/>
            <person name="Brakhage A.A."/>
            <person name="Chen Z."/>
            <person name="Gurr S.J."/>
            <person name="Heiman D."/>
            <person name="Heitman J."/>
            <person name="Kosti I."/>
            <person name="Rossi A."/>
            <person name="Saif S."/>
            <person name="Samalova M."/>
            <person name="Saunders C.W."/>
            <person name="Shea T."/>
            <person name="Summerbell R.C."/>
            <person name="Xu J."/>
            <person name="Young S."/>
            <person name="Zeng Q."/>
            <person name="Birren B.W."/>
            <person name="Cuomo C.A."/>
            <person name="White T.C."/>
        </authorList>
    </citation>
    <scope>NUCLEOTIDE SEQUENCE [LARGE SCALE GENOMIC DNA]</scope>
    <source>
        <strain evidence="7">ATCC MYA-4605 / CBS 113480</strain>
    </source>
</reference>
<dbReference type="PANTHER" id="PTHR43712">
    <property type="entry name" value="PUTATIVE (AFU_ORTHOLOGUE AFUA_4G14580)-RELATED"/>
    <property type="match status" value="1"/>
</dbReference>
<dbReference type="Gene3D" id="1.10.10.10">
    <property type="entry name" value="Winged helix-like DNA-binding domain superfamily/Winged helix DNA-binding domain"/>
    <property type="match status" value="1"/>
</dbReference>
<dbReference type="OrthoDB" id="1606438at2759"/>
<keyword evidence="3" id="KW-0949">S-adenosyl-L-methionine</keyword>
<evidence type="ECO:0000256" key="1">
    <source>
        <dbReference type="ARBA" id="ARBA00022603"/>
    </source>
</evidence>
<dbReference type="Proteomes" id="UP000002035">
    <property type="component" value="Unassembled WGS sequence"/>
</dbReference>
<evidence type="ECO:0000313" key="7">
    <source>
        <dbReference type="Proteomes" id="UP000002035"/>
    </source>
</evidence>
<dbReference type="InterPro" id="IPR016461">
    <property type="entry name" value="COMT-like"/>
</dbReference>
<gene>
    <name evidence="6" type="ORF">MCYG_08540</name>
</gene>
<feature type="compositionally biased region" description="Polar residues" evidence="4">
    <location>
        <begin position="1"/>
        <end position="15"/>
    </location>
</feature>
<evidence type="ECO:0000313" key="6">
    <source>
        <dbReference type="EMBL" id="EEQ35721.1"/>
    </source>
</evidence>
<dbReference type="PANTHER" id="PTHR43712:SF19">
    <property type="entry name" value="DUAL O-METHYLTRANSFERASE_FAD-DEPENDENT MONOOXYGENASE ELCB"/>
    <property type="match status" value="1"/>
</dbReference>
<dbReference type="InterPro" id="IPR036388">
    <property type="entry name" value="WH-like_DNA-bd_sf"/>
</dbReference>
<dbReference type="OMA" id="CEPEPNM"/>
<organism evidence="6 7">
    <name type="scientific">Arthroderma otae (strain ATCC MYA-4605 / CBS 113480)</name>
    <name type="common">Microsporum canis</name>
    <dbReference type="NCBI Taxonomy" id="554155"/>
    <lineage>
        <taxon>Eukaryota</taxon>
        <taxon>Fungi</taxon>
        <taxon>Dikarya</taxon>
        <taxon>Ascomycota</taxon>
        <taxon>Pezizomycotina</taxon>
        <taxon>Eurotiomycetes</taxon>
        <taxon>Eurotiomycetidae</taxon>
        <taxon>Onygenales</taxon>
        <taxon>Arthrodermataceae</taxon>
        <taxon>Microsporum</taxon>
    </lineage>
</organism>
<protein>
    <submittedName>
        <fullName evidence="6">O-methyltransferase</fullName>
    </submittedName>
</protein>
<dbReference type="InterPro" id="IPR001077">
    <property type="entry name" value="COMT_C"/>
</dbReference>
<dbReference type="STRING" id="554155.C5G0R8"/>
<accession>C5G0R8</accession>
<dbReference type="VEuPathDB" id="FungiDB:MCYG_08540"/>
<evidence type="ECO:0000256" key="4">
    <source>
        <dbReference type="SAM" id="MobiDB-lite"/>
    </source>
</evidence>
<keyword evidence="2 6" id="KW-0808">Transferase</keyword>
<dbReference type="EMBL" id="DS995709">
    <property type="protein sequence ID" value="EEQ35721.1"/>
    <property type="molecule type" value="Genomic_DNA"/>
</dbReference>
<dbReference type="GeneID" id="9223921"/>
<dbReference type="AlphaFoldDB" id="C5G0R8"/>
<feature type="region of interest" description="Disordered" evidence="4">
    <location>
        <begin position="1"/>
        <end position="23"/>
    </location>
</feature>
<dbReference type="RefSeq" id="XP_002842709.1">
    <property type="nucleotide sequence ID" value="XM_002842663.1"/>
</dbReference>
<evidence type="ECO:0000256" key="2">
    <source>
        <dbReference type="ARBA" id="ARBA00022679"/>
    </source>
</evidence>
<keyword evidence="7" id="KW-1185">Reference proteome</keyword>
<dbReference type="eggNOG" id="KOG3178">
    <property type="taxonomic scope" value="Eukaryota"/>
</dbReference>
<dbReference type="Gene3D" id="3.40.50.150">
    <property type="entry name" value="Vaccinia Virus protein VP39"/>
    <property type="match status" value="1"/>
</dbReference>
<feature type="domain" description="O-methyltransferase C-terminal" evidence="5">
    <location>
        <begin position="198"/>
        <end position="412"/>
    </location>
</feature>
<keyword evidence="1 6" id="KW-0489">Methyltransferase</keyword>
<evidence type="ECO:0000256" key="3">
    <source>
        <dbReference type="ARBA" id="ARBA00022691"/>
    </source>
</evidence>
<dbReference type="GO" id="GO:0032259">
    <property type="term" value="P:methylation"/>
    <property type="evidence" value="ECO:0007669"/>
    <property type="project" value="UniProtKB-KW"/>
</dbReference>
<name>C5G0R8_ARTOC</name>
<proteinExistence type="predicted"/>
<dbReference type="PROSITE" id="PS51683">
    <property type="entry name" value="SAM_OMT_II"/>
    <property type="match status" value="1"/>
</dbReference>
<dbReference type="GO" id="GO:0008171">
    <property type="term" value="F:O-methyltransferase activity"/>
    <property type="evidence" value="ECO:0007669"/>
    <property type="project" value="InterPro"/>
</dbReference>
<evidence type="ECO:0000259" key="5">
    <source>
        <dbReference type="Pfam" id="PF00891"/>
    </source>
</evidence>